<reference evidence="2" key="1">
    <citation type="submission" date="2013-05" db="EMBL/GenBank/DDBJ databases">
        <authorList>
            <person name="Yim A.K.Y."/>
            <person name="Chan T.F."/>
            <person name="Ji K.M."/>
            <person name="Liu X.Y."/>
            <person name="Zhou J.W."/>
            <person name="Li R.Q."/>
            <person name="Yang K.Y."/>
            <person name="Li J."/>
            <person name="Li M."/>
            <person name="Law P.T.W."/>
            <person name="Wu Y.L."/>
            <person name="Cai Z.L."/>
            <person name="Qin H."/>
            <person name="Bao Y."/>
            <person name="Leung R.K.K."/>
            <person name="Ng P.K.S."/>
            <person name="Zou J."/>
            <person name="Zhong X.J."/>
            <person name="Ran P.X."/>
            <person name="Zhong N.S."/>
            <person name="Liu Z.G."/>
            <person name="Tsui S.K.W."/>
        </authorList>
    </citation>
    <scope>NUCLEOTIDE SEQUENCE</scope>
    <source>
        <strain evidence="2">Derf</strain>
        <tissue evidence="2">Whole organism</tissue>
    </source>
</reference>
<keyword evidence="1" id="KW-1133">Transmembrane helix</keyword>
<protein>
    <recommendedName>
        <fullName evidence="4">Transmembrane protein</fullName>
    </recommendedName>
</protein>
<evidence type="ECO:0000313" key="3">
    <source>
        <dbReference type="Proteomes" id="UP000790347"/>
    </source>
</evidence>
<sequence>MSFIDFDFRFEFIFIDFSFELHLLYINIHQSIFLIFEYMNRNDEFFKLIACLFKLWCIRIFVVELWLHVGGYILFVLIYLIQACHFWNRKKKKILILSYSSSSSIKILKIFLENHYHCG</sequence>
<dbReference type="AlphaFoldDB" id="A0A922HXN3"/>
<keyword evidence="3" id="KW-1185">Reference proteome</keyword>
<evidence type="ECO:0000256" key="1">
    <source>
        <dbReference type="SAM" id="Phobius"/>
    </source>
</evidence>
<accession>A0A922HXN3</accession>
<organism evidence="2 3">
    <name type="scientific">Dermatophagoides farinae</name>
    <name type="common">American house dust mite</name>
    <dbReference type="NCBI Taxonomy" id="6954"/>
    <lineage>
        <taxon>Eukaryota</taxon>
        <taxon>Metazoa</taxon>
        <taxon>Ecdysozoa</taxon>
        <taxon>Arthropoda</taxon>
        <taxon>Chelicerata</taxon>
        <taxon>Arachnida</taxon>
        <taxon>Acari</taxon>
        <taxon>Acariformes</taxon>
        <taxon>Sarcoptiformes</taxon>
        <taxon>Astigmata</taxon>
        <taxon>Psoroptidia</taxon>
        <taxon>Analgoidea</taxon>
        <taxon>Pyroglyphidae</taxon>
        <taxon>Dermatophagoidinae</taxon>
        <taxon>Dermatophagoides</taxon>
    </lineage>
</organism>
<evidence type="ECO:0008006" key="4">
    <source>
        <dbReference type="Google" id="ProtNLM"/>
    </source>
</evidence>
<dbReference type="Proteomes" id="UP000790347">
    <property type="component" value="Unassembled WGS sequence"/>
</dbReference>
<keyword evidence="1" id="KW-0812">Transmembrane</keyword>
<reference evidence="2" key="2">
    <citation type="journal article" date="2022" name="Res Sq">
        <title>Comparative Genomics Reveals Insights into the Divergent Evolution of Astigmatic Mites and Household Pest Adaptations.</title>
        <authorList>
            <person name="Xiong Q."/>
            <person name="Wan A.T.-Y."/>
            <person name="Liu X.-Y."/>
            <person name="Fung C.S.-H."/>
            <person name="Xiao X."/>
            <person name="Malainual N."/>
            <person name="Hou J."/>
            <person name="Wang L."/>
            <person name="Wang M."/>
            <person name="Yang K."/>
            <person name="Cui Y."/>
            <person name="Leung E."/>
            <person name="Nong W."/>
            <person name="Shin S.-K."/>
            <person name="Au S."/>
            <person name="Jeong K.Y."/>
            <person name="Chew F.T."/>
            <person name="Hui J."/>
            <person name="Leung T.F."/>
            <person name="Tungtrongchitr A."/>
            <person name="Zhong N."/>
            <person name="Liu Z."/>
            <person name="Tsui S."/>
        </authorList>
    </citation>
    <scope>NUCLEOTIDE SEQUENCE</scope>
    <source>
        <strain evidence="2">Derf</strain>
        <tissue evidence="2">Whole organism</tissue>
    </source>
</reference>
<evidence type="ECO:0000313" key="2">
    <source>
        <dbReference type="EMBL" id="KAH9515854.1"/>
    </source>
</evidence>
<dbReference type="EMBL" id="ASGP02000003">
    <property type="protein sequence ID" value="KAH9515854.1"/>
    <property type="molecule type" value="Genomic_DNA"/>
</dbReference>
<gene>
    <name evidence="2" type="ORF">DERF_006628</name>
</gene>
<keyword evidence="1" id="KW-0472">Membrane</keyword>
<feature type="transmembrane region" description="Helical" evidence="1">
    <location>
        <begin position="69"/>
        <end position="87"/>
    </location>
</feature>
<proteinExistence type="predicted"/>
<name>A0A922HXN3_DERFA</name>
<comment type="caution">
    <text evidence="2">The sequence shown here is derived from an EMBL/GenBank/DDBJ whole genome shotgun (WGS) entry which is preliminary data.</text>
</comment>